<comment type="subcellular location">
    <subcellularLocation>
        <location evidence="9">Mitochondrion inner membrane</location>
        <topology evidence="9">Lipid-anchor</topology>
    </subcellularLocation>
</comment>
<keyword evidence="6" id="KW-0472">Membrane</keyword>
<dbReference type="OMA" id="QHTAYLC"/>
<evidence type="ECO:0000313" key="13">
    <source>
        <dbReference type="Ensembl" id="ENSRNOP00000073575.2"/>
    </source>
</evidence>
<feature type="compositionally biased region" description="Basic and acidic residues" evidence="11">
    <location>
        <begin position="154"/>
        <end position="165"/>
    </location>
</feature>
<dbReference type="InterPro" id="IPR042860">
    <property type="entry name" value="MIC25"/>
</dbReference>
<evidence type="ECO:0000256" key="11">
    <source>
        <dbReference type="SAM" id="MobiDB-lite"/>
    </source>
</evidence>
<reference evidence="13" key="3">
    <citation type="submission" date="2025-09" db="UniProtKB">
        <authorList>
            <consortium name="Ensembl"/>
        </authorList>
    </citation>
    <scope>IDENTIFICATION</scope>
    <source>
        <strain evidence="13">Brown Norway</strain>
    </source>
</reference>
<feature type="region of interest" description="Disordered" evidence="11">
    <location>
        <begin position="262"/>
        <end position="286"/>
    </location>
</feature>
<keyword evidence="5" id="KW-0496">Mitochondrion</keyword>
<evidence type="ECO:0000313" key="15">
    <source>
        <dbReference type="RGD" id="1304561"/>
    </source>
</evidence>
<organism evidence="13 14">
    <name type="scientific">Rattus norvegicus</name>
    <name type="common">Rat</name>
    <dbReference type="NCBI Taxonomy" id="10116"/>
    <lineage>
        <taxon>Eukaryota</taxon>
        <taxon>Metazoa</taxon>
        <taxon>Chordata</taxon>
        <taxon>Craniata</taxon>
        <taxon>Vertebrata</taxon>
        <taxon>Euteleostomi</taxon>
        <taxon>Mammalia</taxon>
        <taxon>Eutheria</taxon>
        <taxon>Euarchontoglires</taxon>
        <taxon>Glires</taxon>
        <taxon>Rodentia</taxon>
        <taxon>Myomorpha</taxon>
        <taxon>Muroidea</taxon>
        <taxon>Muridae</taxon>
        <taxon>Murinae</taxon>
        <taxon>Rattus</taxon>
    </lineage>
</organism>
<dbReference type="Pfam" id="PF05300">
    <property type="entry name" value="MIC19_MIC25"/>
    <property type="match status" value="1"/>
</dbReference>
<evidence type="ECO:0000259" key="12">
    <source>
        <dbReference type="Pfam" id="PF06747"/>
    </source>
</evidence>
<keyword evidence="2" id="KW-0519">Myristate</keyword>
<dbReference type="AlphaFoldDB" id="A0A8L2R7J1"/>
<feature type="compositionally biased region" description="Basic and acidic residues" evidence="11">
    <location>
        <begin position="273"/>
        <end position="283"/>
    </location>
</feature>
<proteinExistence type="evidence at protein level"/>
<dbReference type="Proteomes" id="UP000002494">
    <property type="component" value="Chromosome 4"/>
</dbReference>
<evidence type="ECO:0000256" key="3">
    <source>
        <dbReference type="ARBA" id="ARBA00022792"/>
    </source>
</evidence>
<keyword evidence="7" id="KW-1015">Disulfide bond</keyword>
<dbReference type="PANTHER" id="PTHR47609:SF1">
    <property type="entry name" value="MICOS COMPLEX SUBUNIT MIC25"/>
    <property type="match status" value="1"/>
</dbReference>
<dbReference type="InterPro" id="IPR010625">
    <property type="entry name" value="CHCH"/>
</dbReference>
<reference evidence="13" key="1">
    <citation type="submission" date="2024-01" db="EMBL/GenBank/DDBJ databases">
        <title>GRCr8: a new rat reference genome assembly contstructed from accurate long reads and long range scaffolding.</title>
        <authorList>
            <person name="Doris P.A."/>
            <person name="Kalbfleisch T."/>
            <person name="Li K."/>
            <person name="Howe K."/>
            <person name="Wood J."/>
        </authorList>
    </citation>
    <scope>NUCLEOTIDE SEQUENCE [LARGE SCALE GENOMIC DNA]</scope>
    <source>
        <strain evidence="13">Brown Norway</strain>
    </source>
</reference>
<dbReference type="Ensembl" id="ENSRNOT00000088753.3">
    <property type="protein sequence ID" value="ENSRNOP00000073575.2"/>
    <property type="gene ID" value="ENSRNOG00000060248.3"/>
</dbReference>
<accession>A0A8L2R7J1</accession>
<feature type="region of interest" description="Disordered" evidence="11">
    <location>
        <begin position="39"/>
        <end position="58"/>
    </location>
</feature>
<dbReference type="GO" id="GO:0061617">
    <property type="term" value="C:MICOS complex"/>
    <property type="evidence" value="ECO:0007669"/>
    <property type="project" value="InterPro"/>
</dbReference>
<dbReference type="Pfam" id="PF06747">
    <property type="entry name" value="CHCH"/>
    <property type="match status" value="1"/>
</dbReference>
<evidence type="ECO:0000256" key="2">
    <source>
        <dbReference type="ARBA" id="ARBA00022707"/>
    </source>
</evidence>
<reference evidence="13" key="2">
    <citation type="submission" date="2025-08" db="UniProtKB">
        <authorList>
            <consortium name="Ensembl"/>
        </authorList>
    </citation>
    <scope>IDENTIFICATION</scope>
    <source>
        <strain evidence="13">Brown Norway</strain>
    </source>
</reference>
<comment type="function">
    <text evidence="1">Component of the MICOS complex, a large protein complex of the mitochondrial inner membrane that plays crucial roles in the maintenance of crista junctions, inner membrane architecture, and formation of contact sites to the outer membrane.</text>
</comment>
<sequence>MGSSESAEARRVSFEMDEEERVRVLQGIRLSESVVNRMKDCSQPSAGEQLAPGPGPECSVPVPTVPQPTIPVLTVPSPSVCGPAEGTYKAPQGDFKVSRAENSDGQQSSAVKEDLKKFQQEQLAVQDELVKVARKEKEATEKHLKASLPKKKATHEQQQSDRLTRELKNREAELSRRDTFYKEQQERIQEKNAELYKLSSQQFHEAASKAESTIKPRRVEPVCSGLQAQILRCYRDHLHEVLLCSDLAKAYQHCVSTARKAEEQHPSWSLEEGTDHETTDHGPHALQSLTEHPYASEHGAAMLKKQYVLLMENK</sequence>
<feature type="domain" description="CHCH" evidence="12">
    <location>
        <begin position="223"/>
        <end position="256"/>
    </location>
</feature>
<keyword evidence="3" id="KW-0999">Mitochondrion inner membrane</keyword>
<keyword evidence="8" id="KW-0449">Lipoprotein</keyword>
<protein>
    <submittedName>
        <fullName evidence="13">Coiled-coil-helix-coiled-coil-helix domain containing 6</fullName>
    </submittedName>
</protein>
<feature type="region of interest" description="Disordered" evidence="11">
    <location>
        <begin position="140"/>
        <end position="165"/>
    </location>
</feature>
<evidence type="ECO:0000256" key="8">
    <source>
        <dbReference type="ARBA" id="ARBA00023288"/>
    </source>
</evidence>
<dbReference type="PROSITE" id="PS51808">
    <property type="entry name" value="CHCH"/>
    <property type="match status" value="1"/>
</dbReference>
<dbReference type="InterPro" id="IPR007964">
    <property type="entry name" value="MIC19/MIC25"/>
</dbReference>
<evidence type="ECO:0000256" key="1">
    <source>
        <dbReference type="ARBA" id="ARBA00002689"/>
    </source>
</evidence>
<evidence type="ECO:0000313" key="14">
    <source>
        <dbReference type="Proteomes" id="UP000002494"/>
    </source>
</evidence>
<keyword evidence="14" id="KW-1185">Reference proteome</keyword>
<evidence type="ECO:0000256" key="9">
    <source>
        <dbReference type="ARBA" id="ARBA00034476"/>
    </source>
</evidence>
<comment type="similarity">
    <text evidence="10">Belongs to the MICOS complex subunit Mic19 family. Metazoan Mic25 subfamily.</text>
</comment>
<dbReference type="PANTHER" id="PTHR47609">
    <property type="entry name" value="MICOS COMPLEX SUBUNIT MIC25"/>
    <property type="match status" value="1"/>
</dbReference>
<name>A0A8L2R7J1_RAT</name>
<evidence type="ECO:0000256" key="4">
    <source>
        <dbReference type="ARBA" id="ARBA00023054"/>
    </source>
</evidence>
<dbReference type="GeneTree" id="ENSGT00390000000903"/>
<evidence type="ECO:0000256" key="10">
    <source>
        <dbReference type="ARBA" id="ARBA00034480"/>
    </source>
</evidence>
<dbReference type="RGD" id="1304561">
    <property type="gene designation" value="Chchd6"/>
</dbReference>
<feature type="region of interest" description="Disordered" evidence="11">
    <location>
        <begin position="81"/>
        <end position="114"/>
    </location>
</feature>
<keyword evidence="16" id="KW-1267">Proteomics identification</keyword>
<evidence type="ECO:0007829" key="16">
    <source>
        <dbReference type="PeptideAtlas" id="A0A8L2R7J1"/>
    </source>
</evidence>
<keyword evidence="4" id="KW-0175">Coiled coil</keyword>
<gene>
    <name evidence="13 15" type="primary">Chchd6</name>
</gene>
<evidence type="ECO:0000256" key="7">
    <source>
        <dbReference type="ARBA" id="ARBA00023157"/>
    </source>
</evidence>
<evidence type="ECO:0000256" key="5">
    <source>
        <dbReference type="ARBA" id="ARBA00023128"/>
    </source>
</evidence>
<evidence type="ECO:0000256" key="6">
    <source>
        <dbReference type="ARBA" id="ARBA00023136"/>
    </source>
</evidence>